<keyword evidence="3" id="KW-1185">Reference proteome</keyword>
<dbReference type="Gene3D" id="3.90.950.10">
    <property type="match status" value="1"/>
</dbReference>
<dbReference type="EMBL" id="JASFZW010000005">
    <property type="protein sequence ID" value="KAK2078328.1"/>
    <property type="molecule type" value="Genomic_DNA"/>
</dbReference>
<dbReference type="GO" id="GO:0047429">
    <property type="term" value="F:nucleoside triphosphate diphosphatase activity"/>
    <property type="evidence" value="ECO:0007669"/>
    <property type="project" value="InterPro"/>
</dbReference>
<evidence type="ECO:0000313" key="2">
    <source>
        <dbReference type="EMBL" id="KAK2078328.1"/>
    </source>
</evidence>
<proteinExistence type="predicted"/>
<comment type="caution">
    <text evidence="2">The sequence shown here is derived from an EMBL/GenBank/DDBJ whole genome shotgun (WGS) entry which is preliminary data.</text>
</comment>
<dbReference type="Proteomes" id="UP001255856">
    <property type="component" value="Unassembled WGS sequence"/>
</dbReference>
<keyword evidence="1" id="KW-0378">Hydrolase</keyword>
<organism evidence="2 3">
    <name type="scientific">Prototheca wickerhamii</name>
    <dbReference type="NCBI Taxonomy" id="3111"/>
    <lineage>
        <taxon>Eukaryota</taxon>
        <taxon>Viridiplantae</taxon>
        <taxon>Chlorophyta</taxon>
        <taxon>core chlorophytes</taxon>
        <taxon>Trebouxiophyceae</taxon>
        <taxon>Chlorellales</taxon>
        <taxon>Chlorellaceae</taxon>
        <taxon>Prototheca</taxon>
    </lineage>
</organism>
<dbReference type="InterPro" id="IPR029001">
    <property type="entry name" value="ITPase-like_fam"/>
</dbReference>
<evidence type="ECO:0000313" key="3">
    <source>
        <dbReference type="Proteomes" id="UP001255856"/>
    </source>
</evidence>
<gene>
    <name evidence="2" type="ORF">QBZ16_004197</name>
</gene>
<dbReference type="SUPFAM" id="SSF52972">
    <property type="entry name" value="ITPase-like"/>
    <property type="match status" value="1"/>
</dbReference>
<dbReference type="PIRSF" id="PIRSF006305">
    <property type="entry name" value="Maf"/>
    <property type="match status" value="1"/>
</dbReference>
<name>A0AAD9IIR7_PROWI</name>
<dbReference type="InterPro" id="IPR003697">
    <property type="entry name" value="Maf-like"/>
</dbReference>
<sequence>MDELAAEHGFTYQTCTADIDERAIRDRDPERLVTLLARAKADAIRAKLAAQGVRSGLLLTSDQVVVHDGEIWEKPEDAEQARSYMRQFDKGSLGTVGSLLWTNIESGETSEGITVTRIKFQPVPEATIEALIEEGEIFWCAGGLMAEHPLVAPHILGMEGGMDAVMGLDRKQTMNLLEELFSI</sequence>
<dbReference type="AlphaFoldDB" id="A0AAD9IIR7"/>
<protein>
    <recommendedName>
        <fullName evidence="4">Maf-like protein</fullName>
    </recommendedName>
</protein>
<dbReference type="PANTHER" id="PTHR43213">
    <property type="entry name" value="BIFUNCTIONAL DTTP/UTP PYROPHOSPHATASE/METHYLTRANSFERASE PROTEIN-RELATED"/>
    <property type="match status" value="1"/>
</dbReference>
<evidence type="ECO:0000256" key="1">
    <source>
        <dbReference type="ARBA" id="ARBA00022801"/>
    </source>
</evidence>
<dbReference type="PANTHER" id="PTHR43213:SF4">
    <property type="entry name" value="7-METHYL-GTP PYROPHOSPHATASE"/>
    <property type="match status" value="1"/>
</dbReference>
<accession>A0AAD9IIR7</accession>
<reference evidence="2" key="1">
    <citation type="submission" date="2021-01" db="EMBL/GenBank/DDBJ databases">
        <authorList>
            <person name="Eckstrom K.M.E."/>
        </authorList>
    </citation>
    <scope>NUCLEOTIDE SEQUENCE</scope>
    <source>
        <strain evidence="2">UVCC 0001</strain>
    </source>
</reference>
<evidence type="ECO:0008006" key="4">
    <source>
        <dbReference type="Google" id="ProtNLM"/>
    </source>
</evidence>
<dbReference type="Pfam" id="PF02545">
    <property type="entry name" value="Maf"/>
    <property type="match status" value="1"/>
</dbReference>